<name>A0ABS2KZ35_9NOCA</name>
<dbReference type="CDD" id="cd16936">
    <property type="entry name" value="HATPase_RsbW-like"/>
    <property type="match status" value="1"/>
</dbReference>
<dbReference type="EMBL" id="JAFBBK010000001">
    <property type="protein sequence ID" value="MBM7417189.1"/>
    <property type="molecule type" value="Genomic_DNA"/>
</dbReference>
<dbReference type="SUPFAM" id="SSF55874">
    <property type="entry name" value="ATPase domain of HSP90 chaperone/DNA topoisomerase II/histidine kinase"/>
    <property type="match status" value="1"/>
</dbReference>
<feature type="domain" description="Histidine kinase/HSP90-like ATPase" evidence="2">
    <location>
        <begin position="26"/>
        <end position="144"/>
    </location>
</feature>
<dbReference type="PANTHER" id="PTHR35526:SF3">
    <property type="entry name" value="ANTI-SIGMA-F FACTOR RSBW"/>
    <property type="match status" value="1"/>
</dbReference>
<keyword evidence="4" id="KW-1185">Reference proteome</keyword>
<gene>
    <name evidence="3" type="ORF">JOE42_003922</name>
</gene>
<evidence type="ECO:0000313" key="3">
    <source>
        <dbReference type="EMBL" id="MBM7417189.1"/>
    </source>
</evidence>
<reference evidence="3 4" key="1">
    <citation type="submission" date="2021-01" db="EMBL/GenBank/DDBJ databases">
        <title>Genomics of switchgrass bacterial isolates.</title>
        <authorList>
            <person name="Shade A."/>
        </authorList>
    </citation>
    <scope>NUCLEOTIDE SEQUENCE [LARGE SCALE GENOMIC DNA]</scope>
    <source>
        <strain evidence="3 4">PvP111</strain>
    </source>
</reference>
<evidence type="ECO:0000256" key="1">
    <source>
        <dbReference type="ARBA" id="ARBA00022527"/>
    </source>
</evidence>
<dbReference type="InterPro" id="IPR050267">
    <property type="entry name" value="Anti-sigma-factor_SerPK"/>
</dbReference>
<dbReference type="Proteomes" id="UP000703038">
    <property type="component" value="Unassembled WGS sequence"/>
</dbReference>
<sequence length="147" mass="16124">MITDVADDMPVTDRGDATRDLILRDIPAEPRALTGVRTTVLAWLRDRGLDEDLCQDITLATYEALANSVEHAYERSADTVVRTVGLEARTPRAGEVTIDVTDRGSWVDNGNDPRRGRGLPLIHALAHEASVNSSEDGTTVRMRWDAA</sequence>
<dbReference type="GO" id="GO:0004674">
    <property type="term" value="F:protein serine/threonine kinase activity"/>
    <property type="evidence" value="ECO:0007669"/>
    <property type="project" value="UniProtKB-EC"/>
</dbReference>
<dbReference type="Pfam" id="PF13581">
    <property type="entry name" value="HATPase_c_2"/>
    <property type="match status" value="1"/>
</dbReference>
<dbReference type="EC" id="2.7.11.1" evidence="3"/>
<keyword evidence="3" id="KW-0808">Transferase</keyword>
<proteinExistence type="predicted"/>
<dbReference type="Gene3D" id="3.30.565.10">
    <property type="entry name" value="Histidine kinase-like ATPase, C-terminal domain"/>
    <property type="match status" value="1"/>
</dbReference>
<organism evidence="3 4">
    <name type="scientific">Rhodococcoides corynebacterioides</name>
    <dbReference type="NCBI Taxonomy" id="53972"/>
    <lineage>
        <taxon>Bacteria</taxon>
        <taxon>Bacillati</taxon>
        <taxon>Actinomycetota</taxon>
        <taxon>Actinomycetes</taxon>
        <taxon>Mycobacteriales</taxon>
        <taxon>Nocardiaceae</taxon>
        <taxon>Rhodococcoides</taxon>
    </lineage>
</organism>
<keyword evidence="3" id="KW-0418">Kinase</keyword>
<evidence type="ECO:0000313" key="4">
    <source>
        <dbReference type="Proteomes" id="UP000703038"/>
    </source>
</evidence>
<dbReference type="InterPro" id="IPR036890">
    <property type="entry name" value="HATPase_C_sf"/>
</dbReference>
<comment type="caution">
    <text evidence="3">The sequence shown here is derived from an EMBL/GenBank/DDBJ whole genome shotgun (WGS) entry which is preliminary data.</text>
</comment>
<accession>A0ABS2KZ35</accession>
<dbReference type="InterPro" id="IPR003594">
    <property type="entry name" value="HATPase_dom"/>
</dbReference>
<dbReference type="RefSeq" id="WP_204869828.1">
    <property type="nucleotide sequence ID" value="NZ_JAFBBK010000001.1"/>
</dbReference>
<evidence type="ECO:0000259" key="2">
    <source>
        <dbReference type="Pfam" id="PF13581"/>
    </source>
</evidence>
<protein>
    <submittedName>
        <fullName evidence="3">Serine/threonine-protein kinase RsbW</fullName>
        <ecNumber evidence="3">2.7.11.1</ecNumber>
    </submittedName>
</protein>
<dbReference type="PANTHER" id="PTHR35526">
    <property type="entry name" value="ANTI-SIGMA-F FACTOR RSBW-RELATED"/>
    <property type="match status" value="1"/>
</dbReference>
<keyword evidence="1" id="KW-0723">Serine/threonine-protein kinase</keyword>